<feature type="transmembrane region" description="Helical" evidence="1">
    <location>
        <begin position="279"/>
        <end position="296"/>
    </location>
</feature>
<dbReference type="Pfam" id="PF01757">
    <property type="entry name" value="Acyl_transf_3"/>
    <property type="match status" value="1"/>
</dbReference>
<keyword evidence="1" id="KW-1133">Transmembrane helix</keyword>
<name>A0A7Y7PQD2_9BACT</name>
<dbReference type="PANTHER" id="PTHR23028">
    <property type="entry name" value="ACETYLTRANSFERASE"/>
    <property type="match status" value="1"/>
</dbReference>
<dbReference type="GO" id="GO:0016020">
    <property type="term" value="C:membrane"/>
    <property type="evidence" value="ECO:0007669"/>
    <property type="project" value="TreeGrafter"/>
</dbReference>
<dbReference type="InterPro" id="IPR050879">
    <property type="entry name" value="Acyltransferase_3"/>
</dbReference>
<sequence>MPDLTYFAKSDKETTDSHRRIGTQQRNNATTQQRNKPLYFPSLTGIRAVAAYMVFFFHVAQAATLGNDSAVNWLIVEARQWHIGVGVFFVLSGFLITTRYAHRIEPRWSWAKRYLQNRFARIYPIFFLLTVASFILFTKWPTSAFYAWPAYYTSIHKAGAIFFNLTLTRAFFYDIHLLGLPTAWSLTVEECFYISAPFILLSLRQGRLWKLALYPLLALFLGVGLVWLCGRLRLPYAPMKDLHFMFMFTYFGRCAEFVFGMALALWLQKQTGYQAKNTYYTVLGGVGILVFTAIIAMQQGLAPLLNPESWSYTQIFANNFVLPGLVCLLFYGLLTEQSAFRRLLETKLFDLLGKSSYIFYLIHLGIFDTLFVNYVSANSWVRLVAYTLASIALYKYIESPIHKKLRSK</sequence>
<proteinExistence type="predicted"/>
<dbReference type="GO" id="GO:0016747">
    <property type="term" value="F:acyltransferase activity, transferring groups other than amino-acyl groups"/>
    <property type="evidence" value="ECO:0007669"/>
    <property type="project" value="InterPro"/>
</dbReference>
<feature type="domain" description="Acyltransferase 3" evidence="2">
    <location>
        <begin position="42"/>
        <end position="393"/>
    </location>
</feature>
<comment type="caution">
    <text evidence="3">The sequence shown here is derived from an EMBL/GenBank/DDBJ whole genome shotgun (WGS) entry which is preliminary data.</text>
</comment>
<keyword evidence="1" id="KW-0472">Membrane</keyword>
<dbReference type="Proteomes" id="UP000565521">
    <property type="component" value="Unassembled WGS sequence"/>
</dbReference>
<protein>
    <submittedName>
        <fullName evidence="3">Acyltransferase</fullName>
    </submittedName>
</protein>
<feature type="transmembrane region" description="Helical" evidence="1">
    <location>
        <begin position="38"/>
        <end position="60"/>
    </location>
</feature>
<dbReference type="AlphaFoldDB" id="A0A7Y7PQD2"/>
<dbReference type="RefSeq" id="WP_176909006.1">
    <property type="nucleotide sequence ID" value="NZ_JABKAU010000023.1"/>
</dbReference>
<organism evidence="3 4">
    <name type="scientific">Hymenobacter lapidiphilus</name>
    <dbReference type="NCBI Taxonomy" id="2608003"/>
    <lineage>
        <taxon>Bacteria</taxon>
        <taxon>Pseudomonadati</taxon>
        <taxon>Bacteroidota</taxon>
        <taxon>Cytophagia</taxon>
        <taxon>Cytophagales</taxon>
        <taxon>Hymenobacteraceae</taxon>
        <taxon>Hymenobacter</taxon>
    </lineage>
</organism>
<keyword evidence="3" id="KW-0012">Acyltransferase</keyword>
<gene>
    <name evidence="3" type="ORF">HW554_12920</name>
</gene>
<feature type="transmembrane region" description="Helical" evidence="1">
    <location>
        <begin position="122"/>
        <end position="140"/>
    </location>
</feature>
<feature type="transmembrane region" description="Helical" evidence="1">
    <location>
        <begin position="80"/>
        <end position="101"/>
    </location>
</feature>
<keyword evidence="4" id="KW-1185">Reference proteome</keyword>
<feature type="transmembrane region" description="Helical" evidence="1">
    <location>
        <begin position="316"/>
        <end position="334"/>
    </location>
</feature>
<evidence type="ECO:0000313" key="4">
    <source>
        <dbReference type="Proteomes" id="UP000565521"/>
    </source>
</evidence>
<keyword evidence="1" id="KW-0812">Transmembrane</keyword>
<dbReference type="PANTHER" id="PTHR23028:SF53">
    <property type="entry name" value="ACYL_TRANSF_3 DOMAIN-CONTAINING PROTEIN"/>
    <property type="match status" value="1"/>
</dbReference>
<reference evidence="3 4" key="1">
    <citation type="submission" date="2020-05" db="EMBL/GenBank/DDBJ databases">
        <title>Hymenobacter terrestris sp. nov. and Hymenobacter lapidiphilus sp. nov., isolated from regoliths in Antarctica.</title>
        <authorList>
            <person name="Sedlacek I."/>
            <person name="Pantucek R."/>
            <person name="Zeman M."/>
            <person name="Holochova P."/>
            <person name="Kralova S."/>
            <person name="Stankova E."/>
            <person name="Sedo O."/>
            <person name="Micenkova L."/>
            <person name="Svec P."/>
            <person name="Gupta V."/>
            <person name="Sood U."/>
            <person name="Korpole U.S."/>
            <person name="Lal R."/>
        </authorList>
    </citation>
    <scope>NUCLEOTIDE SEQUENCE [LARGE SCALE GENOMIC DNA]</scope>
    <source>
        <strain evidence="3 4">P5342</strain>
    </source>
</reference>
<dbReference type="EMBL" id="JABKAU010000023">
    <property type="protein sequence ID" value="NVO32121.1"/>
    <property type="molecule type" value="Genomic_DNA"/>
</dbReference>
<feature type="transmembrane region" description="Helical" evidence="1">
    <location>
        <begin position="248"/>
        <end position="267"/>
    </location>
</feature>
<evidence type="ECO:0000259" key="2">
    <source>
        <dbReference type="Pfam" id="PF01757"/>
    </source>
</evidence>
<dbReference type="GO" id="GO:0009103">
    <property type="term" value="P:lipopolysaccharide biosynthetic process"/>
    <property type="evidence" value="ECO:0007669"/>
    <property type="project" value="TreeGrafter"/>
</dbReference>
<feature type="transmembrane region" description="Helical" evidence="1">
    <location>
        <begin position="355"/>
        <end position="374"/>
    </location>
</feature>
<feature type="transmembrane region" description="Helical" evidence="1">
    <location>
        <begin position="211"/>
        <end position="228"/>
    </location>
</feature>
<dbReference type="InterPro" id="IPR002656">
    <property type="entry name" value="Acyl_transf_3_dom"/>
</dbReference>
<evidence type="ECO:0000256" key="1">
    <source>
        <dbReference type="SAM" id="Phobius"/>
    </source>
</evidence>
<evidence type="ECO:0000313" key="3">
    <source>
        <dbReference type="EMBL" id="NVO32121.1"/>
    </source>
</evidence>
<keyword evidence="3" id="KW-0808">Transferase</keyword>
<accession>A0A7Y7PQD2</accession>